<feature type="compositionally biased region" description="Basic and acidic residues" evidence="1">
    <location>
        <begin position="268"/>
        <end position="283"/>
    </location>
</feature>
<protein>
    <recommendedName>
        <fullName evidence="2">HTH cro/C1-type domain-containing protein</fullName>
    </recommendedName>
</protein>
<gene>
    <name evidence="3" type="ORF">GCM10007173_35870</name>
</gene>
<feature type="region of interest" description="Disordered" evidence="1">
    <location>
        <begin position="76"/>
        <end position="99"/>
    </location>
</feature>
<evidence type="ECO:0000256" key="1">
    <source>
        <dbReference type="SAM" id="MobiDB-lite"/>
    </source>
</evidence>
<dbReference type="PROSITE" id="PS50943">
    <property type="entry name" value="HTH_CROC1"/>
    <property type="match status" value="1"/>
</dbReference>
<dbReference type="Proteomes" id="UP000606115">
    <property type="component" value="Unassembled WGS sequence"/>
</dbReference>
<dbReference type="RefSeq" id="WP_188687408.1">
    <property type="nucleotide sequence ID" value="NZ_BMKX01000013.1"/>
</dbReference>
<evidence type="ECO:0000259" key="2">
    <source>
        <dbReference type="PROSITE" id="PS50943"/>
    </source>
</evidence>
<keyword evidence="4" id="KW-1185">Reference proteome</keyword>
<organism evidence="3 4">
    <name type="scientific">Glutamicibacter ardleyensis</name>
    <dbReference type="NCBI Taxonomy" id="225894"/>
    <lineage>
        <taxon>Bacteria</taxon>
        <taxon>Bacillati</taxon>
        <taxon>Actinomycetota</taxon>
        <taxon>Actinomycetes</taxon>
        <taxon>Micrococcales</taxon>
        <taxon>Micrococcaceae</taxon>
        <taxon>Glutamicibacter</taxon>
    </lineage>
</organism>
<dbReference type="CDD" id="cd00093">
    <property type="entry name" value="HTH_XRE"/>
    <property type="match status" value="1"/>
</dbReference>
<name>A0ABQ2DUG1_9MICC</name>
<dbReference type="Gene3D" id="1.10.260.40">
    <property type="entry name" value="lambda repressor-like DNA-binding domains"/>
    <property type="match status" value="1"/>
</dbReference>
<dbReference type="EMBL" id="BMKX01000013">
    <property type="protein sequence ID" value="GGJ73768.1"/>
    <property type="molecule type" value="Genomic_DNA"/>
</dbReference>
<dbReference type="InterPro" id="IPR010982">
    <property type="entry name" value="Lambda_DNA-bd_dom_sf"/>
</dbReference>
<evidence type="ECO:0000313" key="3">
    <source>
        <dbReference type="EMBL" id="GGJ73768.1"/>
    </source>
</evidence>
<feature type="compositionally biased region" description="Basic and acidic residues" evidence="1">
    <location>
        <begin position="289"/>
        <end position="298"/>
    </location>
</feature>
<feature type="region of interest" description="Disordered" evidence="1">
    <location>
        <begin position="263"/>
        <end position="298"/>
    </location>
</feature>
<dbReference type="InterPro" id="IPR001387">
    <property type="entry name" value="Cro/C1-type_HTH"/>
</dbReference>
<reference evidence="4" key="1">
    <citation type="journal article" date="2019" name="Int. J. Syst. Evol. Microbiol.">
        <title>The Global Catalogue of Microorganisms (GCM) 10K type strain sequencing project: providing services to taxonomists for standard genome sequencing and annotation.</title>
        <authorList>
            <consortium name="The Broad Institute Genomics Platform"/>
            <consortium name="The Broad Institute Genome Sequencing Center for Infectious Disease"/>
            <person name="Wu L."/>
            <person name="Ma J."/>
        </authorList>
    </citation>
    <scope>NUCLEOTIDE SEQUENCE [LARGE SCALE GENOMIC DNA]</scope>
    <source>
        <strain evidence="4">CGMCC 1.3685</strain>
    </source>
</reference>
<accession>A0ABQ2DUG1</accession>
<dbReference type="GeneID" id="303305912"/>
<evidence type="ECO:0000313" key="4">
    <source>
        <dbReference type="Proteomes" id="UP000606115"/>
    </source>
</evidence>
<dbReference type="SUPFAM" id="SSF47413">
    <property type="entry name" value="lambda repressor-like DNA-binding domains"/>
    <property type="match status" value="1"/>
</dbReference>
<feature type="domain" description="HTH cro/C1-type" evidence="2">
    <location>
        <begin position="19"/>
        <end position="74"/>
    </location>
</feature>
<dbReference type="SMART" id="SM00530">
    <property type="entry name" value="HTH_XRE"/>
    <property type="match status" value="1"/>
</dbReference>
<sequence length="298" mass="31932">MGPEVERIISNELHLGAFIHDARIEQKLTQGALASKAGVSRTWLIGIEQGIRSGAELGKIFDTLEALGISMKLSLPEAPEDSSENDDQSKKKNPSLIPQSTLEAIRRAAGLTTLPGAPAENIVSNTLSRASKSPLQRNNALIAKALDRATGGSTTSSLNRVLQDPIEKNAKLINKSLDRASGRTSLKALNRITDVSHLISRPLSEIPDPLERARKNNSLSLATGKLLAEAAAKDLYRNAGQTGLAALRNSALTGKPLSEIAHSILRSSDSEHLTTKGNEKLSDPQRPTHKQEQTGEES</sequence>
<proteinExistence type="predicted"/>
<comment type="caution">
    <text evidence="3">The sequence shown here is derived from an EMBL/GenBank/DDBJ whole genome shotgun (WGS) entry which is preliminary data.</text>
</comment>